<protein>
    <submittedName>
        <fullName evidence="2">Uncharacterized protein</fullName>
    </submittedName>
</protein>
<evidence type="ECO:0000313" key="3">
    <source>
        <dbReference type="Proteomes" id="UP001208567"/>
    </source>
</evidence>
<name>A0ABQ5N812_9CLOT</name>
<evidence type="ECO:0000256" key="1">
    <source>
        <dbReference type="SAM" id="MobiDB-lite"/>
    </source>
</evidence>
<proteinExistence type="predicted"/>
<reference evidence="2 3" key="1">
    <citation type="journal article" date="2024" name="Int. J. Syst. Evol. Microbiol.">
        <title>Clostridium omnivorum sp. nov., isolated from anoxic soil under the treatment of reductive soil disinfestation.</title>
        <authorList>
            <person name="Ueki A."/>
            <person name="Tonouchi A."/>
            <person name="Kaku N."/>
            <person name="Honma S."/>
            <person name="Ueki K."/>
        </authorList>
    </citation>
    <scope>NUCLEOTIDE SEQUENCE [LARGE SCALE GENOMIC DNA]</scope>
    <source>
        <strain evidence="2 3">E14</strain>
    </source>
</reference>
<dbReference type="RefSeq" id="WP_264850662.1">
    <property type="nucleotide sequence ID" value="NZ_BRXR01000001.1"/>
</dbReference>
<comment type="caution">
    <text evidence="2">The sequence shown here is derived from an EMBL/GenBank/DDBJ whole genome shotgun (WGS) entry which is preliminary data.</text>
</comment>
<evidence type="ECO:0000313" key="2">
    <source>
        <dbReference type="EMBL" id="GLC31377.1"/>
    </source>
</evidence>
<accession>A0ABQ5N812</accession>
<dbReference type="Proteomes" id="UP001208567">
    <property type="component" value="Unassembled WGS sequence"/>
</dbReference>
<feature type="compositionally biased region" description="Basic and acidic residues" evidence="1">
    <location>
        <begin position="1"/>
        <end position="10"/>
    </location>
</feature>
<organism evidence="2 3">
    <name type="scientific">Clostridium omnivorum</name>
    <dbReference type="NCBI Taxonomy" id="1604902"/>
    <lineage>
        <taxon>Bacteria</taxon>
        <taxon>Bacillati</taxon>
        <taxon>Bacillota</taxon>
        <taxon>Clostridia</taxon>
        <taxon>Eubacteriales</taxon>
        <taxon>Clostridiaceae</taxon>
        <taxon>Clostridium</taxon>
    </lineage>
</organism>
<gene>
    <name evidence="2" type="ORF">bsdE14_27870</name>
</gene>
<feature type="compositionally biased region" description="Basic and acidic residues" evidence="1">
    <location>
        <begin position="24"/>
        <end position="37"/>
    </location>
</feature>
<feature type="region of interest" description="Disordered" evidence="1">
    <location>
        <begin position="1"/>
        <end position="45"/>
    </location>
</feature>
<dbReference type="EMBL" id="BRXR01000001">
    <property type="protein sequence ID" value="GLC31377.1"/>
    <property type="molecule type" value="Genomic_DNA"/>
</dbReference>
<keyword evidence="3" id="KW-1185">Reference proteome</keyword>
<sequence>MGMKRYEYIKKPKGPMDSAKYHSRSAEFKAAEEKQLDSKPTPAKK</sequence>